<dbReference type="InterPro" id="IPR058980">
    <property type="entry name" value="Glyco_transf_N"/>
</dbReference>
<dbReference type="Pfam" id="PF26168">
    <property type="entry name" value="Glyco_transf_N"/>
    <property type="match status" value="2"/>
</dbReference>
<protein>
    <submittedName>
        <fullName evidence="3">Udp-glycosyltransferase 74e1</fullName>
    </submittedName>
</protein>
<gene>
    <name evidence="3" type="primary">UGT74E1_2</name>
    <name evidence="3" type="ORF">CFP56_013976</name>
</gene>
<evidence type="ECO:0000313" key="4">
    <source>
        <dbReference type="Proteomes" id="UP000237347"/>
    </source>
</evidence>
<dbReference type="EMBL" id="PKMF04000221">
    <property type="protein sequence ID" value="KAK7842417.1"/>
    <property type="molecule type" value="Genomic_DNA"/>
</dbReference>
<dbReference type="GO" id="GO:0080044">
    <property type="term" value="F:quercetin 7-O-glucosyltransferase activity"/>
    <property type="evidence" value="ECO:0007669"/>
    <property type="project" value="TreeGrafter"/>
</dbReference>
<organism evidence="3 4">
    <name type="scientific">Quercus suber</name>
    <name type="common">Cork oak</name>
    <dbReference type="NCBI Taxonomy" id="58331"/>
    <lineage>
        <taxon>Eukaryota</taxon>
        <taxon>Viridiplantae</taxon>
        <taxon>Streptophyta</taxon>
        <taxon>Embryophyta</taxon>
        <taxon>Tracheophyta</taxon>
        <taxon>Spermatophyta</taxon>
        <taxon>Magnoliopsida</taxon>
        <taxon>eudicotyledons</taxon>
        <taxon>Gunneridae</taxon>
        <taxon>Pentapetalae</taxon>
        <taxon>rosids</taxon>
        <taxon>fabids</taxon>
        <taxon>Fagales</taxon>
        <taxon>Fagaceae</taxon>
        <taxon>Quercus</taxon>
    </lineage>
</organism>
<feature type="domain" description="Glycosyltransferase N-terminal" evidence="2">
    <location>
        <begin position="4"/>
        <end position="45"/>
    </location>
</feature>
<comment type="similarity">
    <text evidence="1">Belongs to the UDP-glycosyltransferase family.</text>
</comment>
<evidence type="ECO:0000313" key="3">
    <source>
        <dbReference type="EMBL" id="KAK7842417.1"/>
    </source>
</evidence>
<comment type="caution">
    <text evidence="3">The sequence shown here is derived from an EMBL/GenBank/DDBJ whole genome shotgun (WGS) entry which is preliminary data.</text>
</comment>
<proteinExistence type="inferred from homology"/>
<keyword evidence="4" id="KW-1185">Reference proteome</keyword>
<evidence type="ECO:0000256" key="1">
    <source>
        <dbReference type="ARBA" id="ARBA00009995"/>
    </source>
</evidence>
<dbReference type="GO" id="GO:0080043">
    <property type="term" value="F:quercetin 3-O-glucosyltransferase activity"/>
    <property type="evidence" value="ECO:0007669"/>
    <property type="project" value="TreeGrafter"/>
</dbReference>
<dbReference type="Proteomes" id="UP000237347">
    <property type="component" value="Unassembled WGS sequence"/>
</dbReference>
<dbReference type="PANTHER" id="PTHR11926:SF1560">
    <property type="entry name" value="UDP-GLYCOSYLTRANSFERASE 74E1-RELATED"/>
    <property type="match status" value="1"/>
</dbReference>
<name>A0AAW0KSP6_QUESU</name>
<dbReference type="SUPFAM" id="SSF53756">
    <property type="entry name" value="UDP-Glycosyltransferase/glycogen phosphorylase"/>
    <property type="match status" value="3"/>
</dbReference>
<dbReference type="PANTHER" id="PTHR11926">
    <property type="entry name" value="GLUCOSYL/GLUCURONOSYL TRANSFERASES"/>
    <property type="match status" value="1"/>
</dbReference>
<dbReference type="Gene3D" id="3.40.50.2000">
    <property type="entry name" value="Glycogen Phosphorylase B"/>
    <property type="match status" value="3"/>
</dbReference>
<reference evidence="3 4" key="1">
    <citation type="journal article" date="2018" name="Sci. Data">
        <title>The draft genome sequence of cork oak.</title>
        <authorList>
            <person name="Ramos A.M."/>
            <person name="Usie A."/>
            <person name="Barbosa P."/>
            <person name="Barros P.M."/>
            <person name="Capote T."/>
            <person name="Chaves I."/>
            <person name="Simoes F."/>
            <person name="Abreu I."/>
            <person name="Carrasquinho I."/>
            <person name="Faro C."/>
            <person name="Guimaraes J.B."/>
            <person name="Mendonca D."/>
            <person name="Nobrega F."/>
            <person name="Rodrigues L."/>
            <person name="Saibo N.J.M."/>
            <person name="Varela M.C."/>
            <person name="Egas C."/>
            <person name="Matos J."/>
            <person name="Miguel C.M."/>
            <person name="Oliveira M.M."/>
            <person name="Ricardo C.P."/>
            <person name="Goncalves S."/>
        </authorList>
    </citation>
    <scope>NUCLEOTIDE SEQUENCE [LARGE SCALE GENOMIC DNA]</scope>
    <source>
        <strain evidence="4">cv. HL8</strain>
    </source>
</reference>
<evidence type="ECO:0000259" key="2">
    <source>
        <dbReference type="Pfam" id="PF26168"/>
    </source>
</evidence>
<dbReference type="AlphaFoldDB" id="A0AAW0KSP6"/>
<accession>A0AAW0KSP6</accession>
<feature type="domain" description="Glycosyltransferase N-terminal" evidence="2">
    <location>
        <begin position="224"/>
        <end position="265"/>
    </location>
</feature>
<sequence length="614" mass="69288">MDRKIHILVIPYPLQGHINPMLQFSKRLASKGPRVTFIATSHISKSIQAHESSSINFETISDGSEEAQDLETIDEKLQRFKSKVSQNLPKLIEKHNSSKYPPKFLVYDSVLPWALNVARQSGIDGAPFFTQSCVVNAIYYHAHQGTLQMPLEEGSSISLPSMPSLGINDMPTFLSDTCSYPDLLNLVVNQFSNFQESNWLLCNTFDKLEDEKMEREQEATLTHIVVLPYPLQGHINPMLQFSKRLATKGLKVTLLTPKSIVESTKGQASSVTFEPIDDDDDSGELIAAETMEAFDERFKAMFSHGLGGLIEKNNSYGYATKLVVYDCILPWAVDIAKQHGIGAAPFITQSCTIAAIYYNLYQERFTLPLQEPEMSLPSLPLLRMDDMPSIISQPASYPFILKVCLEMYHNFHEVNWVFCNSFDKLEEEGLKVTLLSTNSIVKSMDGQASSVTIEPIADDSGEYPTVETMEAYIDRFKVMFSHSLEDLIERNKSIGYATKLVVYDSILPWALEVAKQHGVGGAPFITQSCTIAAIYYHLFQGRITLPLQVPEVSLPSLPLLRIDDMPSFISQPDLYPLLLRLCVDEFHNFHEVNWVFCSSFDKLEEELFFSSYDR</sequence>